<accession>A0AAV4LAL5</accession>
<gene>
    <name evidence="1" type="ORF">DNHGIG_03240</name>
</gene>
<keyword evidence="2" id="KW-1185">Reference proteome</keyword>
<dbReference type="Proteomes" id="UP001057291">
    <property type="component" value="Unassembled WGS sequence"/>
</dbReference>
<protein>
    <recommendedName>
        <fullName evidence="3">DUF2197 domain-containing protein</fullName>
    </recommendedName>
</protein>
<evidence type="ECO:0000313" key="2">
    <source>
        <dbReference type="Proteomes" id="UP001057291"/>
    </source>
</evidence>
<reference evidence="1" key="1">
    <citation type="journal article" date="2023" name="Int. J. Syst. Evol. Microbiol.">
        <title>Collibacillus ludicampi gen. nov., sp. nov., a new soil bacterium of the family Alicyclobacillaceae.</title>
        <authorList>
            <person name="Jojima T."/>
            <person name="Ioku Y."/>
            <person name="Fukuta Y."/>
            <person name="Shirasaka N."/>
            <person name="Matsumura Y."/>
            <person name="Mori M."/>
        </authorList>
    </citation>
    <scope>NUCLEOTIDE SEQUENCE</scope>
    <source>
        <strain evidence="1">TP075</strain>
    </source>
</reference>
<evidence type="ECO:0000313" key="1">
    <source>
        <dbReference type="EMBL" id="GIM44775.1"/>
    </source>
</evidence>
<dbReference type="AlphaFoldDB" id="A0AAV4LAL5"/>
<name>A0AAV4LAL5_9BACL</name>
<comment type="caution">
    <text evidence="1">The sequence shown here is derived from an EMBL/GenBank/DDBJ whole genome shotgun (WGS) entry which is preliminary data.</text>
</comment>
<evidence type="ECO:0008006" key="3">
    <source>
        <dbReference type="Google" id="ProtNLM"/>
    </source>
</evidence>
<proteinExistence type="predicted"/>
<dbReference type="EMBL" id="BOQE01000001">
    <property type="protein sequence ID" value="GIM44775.1"/>
    <property type="molecule type" value="Genomic_DNA"/>
</dbReference>
<sequence>MKTNGELCVLCGKDTHVSENIPSYMRENYIDQAGQLCSECYEDIARNKEWHNLL</sequence>
<organism evidence="1 2">
    <name type="scientific">Collibacillus ludicampi</name>
    <dbReference type="NCBI Taxonomy" id="2771369"/>
    <lineage>
        <taxon>Bacteria</taxon>
        <taxon>Bacillati</taxon>
        <taxon>Bacillota</taxon>
        <taxon>Bacilli</taxon>
        <taxon>Bacillales</taxon>
        <taxon>Alicyclobacillaceae</taxon>
        <taxon>Collibacillus</taxon>
    </lineage>
</organism>